<evidence type="ECO:0000256" key="1">
    <source>
        <dbReference type="SAM" id="Phobius"/>
    </source>
</evidence>
<dbReference type="PROSITE" id="PS50181">
    <property type="entry name" value="FBOX"/>
    <property type="match status" value="1"/>
</dbReference>
<gene>
    <name evidence="3" type="ORF">MSAN_02105300</name>
</gene>
<protein>
    <recommendedName>
        <fullName evidence="2">F-box domain-containing protein</fullName>
    </recommendedName>
</protein>
<reference evidence="3" key="1">
    <citation type="submission" date="2020-05" db="EMBL/GenBank/DDBJ databases">
        <title>Mycena genomes resolve the evolution of fungal bioluminescence.</title>
        <authorList>
            <person name="Tsai I.J."/>
        </authorList>
    </citation>
    <scope>NUCLEOTIDE SEQUENCE</scope>
    <source>
        <strain evidence="3">160909Yilan</strain>
    </source>
</reference>
<dbReference type="OrthoDB" id="3020916at2759"/>
<evidence type="ECO:0000313" key="4">
    <source>
        <dbReference type="Proteomes" id="UP000623467"/>
    </source>
</evidence>
<dbReference type="Pfam" id="PF12937">
    <property type="entry name" value="F-box-like"/>
    <property type="match status" value="1"/>
</dbReference>
<sequence length="486" mass="54259">MLYSIAVNVQRAILADLPADVLLCIFALVDVYGIISLGQTCKSLYSLAFSKSVWLNVLADLKRRGFVDEATTPDITALSAEELIDCAKRLAIGPSTWTPAPDGTFVPRVRTQRVVWQQEATGEDFAYWSAARLLPGGRYIMAVLDCRLAAWDIIQDRRVQWNLDFAANTAAVLVWDAKRSGDNEHTFIVAHSTWERSDLCMVHITEVNLSSGAQTKYLSTEFEMDKLSLQSDFCVLTDVRSAIILHWRSHTAVKLQCGARNSLLRLALIPGYAVILLSALDRPDNMFILNEATLREHLAPFTSLLLVECLNVEGLLPSARLMYKFEGVALPPNTNFQYAQTVTLAVCPSPLAPDEYRVWVTIRKRGSFRMSNTTVARMYSLRLRVFRSRKTNENLQLCLRTSTSMPSEGGWKEDDEPTFSGHSSSITRNMGEIQAFVICATYLAVVGGKVLLPKVPGSPPPDIDVSPHAGTWLCRFQKQLVVLYFE</sequence>
<dbReference type="Gene3D" id="1.20.1280.50">
    <property type="match status" value="1"/>
</dbReference>
<dbReference type="SMART" id="SM00256">
    <property type="entry name" value="FBOX"/>
    <property type="match status" value="1"/>
</dbReference>
<dbReference type="InterPro" id="IPR036047">
    <property type="entry name" value="F-box-like_dom_sf"/>
</dbReference>
<feature type="transmembrane region" description="Helical" evidence="1">
    <location>
        <begin position="12"/>
        <end position="35"/>
    </location>
</feature>
<name>A0A8H7CLW6_9AGAR</name>
<evidence type="ECO:0000259" key="2">
    <source>
        <dbReference type="PROSITE" id="PS50181"/>
    </source>
</evidence>
<feature type="domain" description="F-box" evidence="2">
    <location>
        <begin position="11"/>
        <end position="57"/>
    </location>
</feature>
<organism evidence="3 4">
    <name type="scientific">Mycena sanguinolenta</name>
    <dbReference type="NCBI Taxonomy" id="230812"/>
    <lineage>
        <taxon>Eukaryota</taxon>
        <taxon>Fungi</taxon>
        <taxon>Dikarya</taxon>
        <taxon>Basidiomycota</taxon>
        <taxon>Agaricomycotina</taxon>
        <taxon>Agaricomycetes</taxon>
        <taxon>Agaricomycetidae</taxon>
        <taxon>Agaricales</taxon>
        <taxon>Marasmiineae</taxon>
        <taxon>Mycenaceae</taxon>
        <taxon>Mycena</taxon>
    </lineage>
</organism>
<keyword evidence="1" id="KW-0812">Transmembrane</keyword>
<keyword evidence="1" id="KW-0472">Membrane</keyword>
<accession>A0A8H7CLW6</accession>
<keyword evidence="1" id="KW-1133">Transmembrane helix</keyword>
<dbReference type="AlphaFoldDB" id="A0A8H7CLW6"/>
<dbReference type="EMBL" id="JACAZH010000029">
    <property type="protein sequence ID" value="KAF7340767.1"/>
    <property type="molecule type" value="Genomic_DNA"/>
</dbReference>
<proteinExistence type="predicted"/>
<dbReference type="SUPFAM" id="SSF81383">
    <property type="entry name" value="F-box domain"/>
    <property type="match status" value="1"/>
</dbReference>
<dbReference type="InterPro" id="IPR001810">
    <property type="entry name" value="F-box_dom"/>
</dbReference>
<comment type="caution">
    <text evidence="3">The sequence shown here is derived from an EMBL/GenBank/DDBJ whole genome shotgun (WGS) entry which is preliminary data.</text>
</comment>
<keyword evidence="4" id="KW-1185">Reference proteome</keyword>
<dbReference type="Proteomes" id="UP000623467">
    <property type="component" value="Unassembled WGS sequence"/>
</dbReference>
<evidence type="ECO:0000313" key="3">
    <source>
        <dbReference type="EMBL" id="KAF7340767.1"/>
    </source>
</evidence>